<dbReference type="Pfam" id="PF06013">
    <property type="entry name" value="WXG100"/>
    <property type="match status" value="1"/>
</dbReference>
<comment type="caution">
    <text evidence="2">The sequence shown here is derived from an EMBL/GenBank/DDBJ whole genome shotgun (WGS) entry which is preliminary data.</text>
</comment>
<name>A0A2N6T343_9CORY</name>
<dbReference type="InterPro" id="IPR036689">
    <property type="entry name" value="ESAT-6-like_sf"/>
</dbReference>
<dbReference type="SUPFAM" id="SSF140453">
    <property type="entry name" value="EsxAB dimer-like"/>
    <property type="match status" value="1"/>
</dbReference>
<sequence>MAASNEMSVEHSAVSSHVSSLQNNHAQLKSQAEQFMTAIEPLKNSWKGTSVGAWDNMTTAWRENMDRINNALEQLTSRVEQAGKDYQAGEEEQTSNLNQRFAGMNFDEAPIL</sequence>
<accession>A0A2N6T343</accession>
<feature type="region of interest" description="Disordered" evidence="1">
    <location>
        <begin position="90"/>
        <end position="112"/>
    </location>
</feature>
<dbReference type="EMBL" id="PNHG01000017">
    <property type="protein sequence ID" value="PMC63736.1"/>
    <property type="molecule type" value="Genomic_DNA"/>
</dbReference>
<protein>
    <submittedName>
        <fullName evidence="2">WXG100 family type VII secretion target</fullName>
    </submittedName>
</protein>
<feature type="region of interest" description="Disordered" evidence="1">
    <location>
        <begin position="1"/>
        <end position="27"/>
    </location>
</feature>
<evidence type="ECO:0000313" key="2">
    <source>
        <dbReference type="EMBL" id="PMC63736.1"/>
    </source>
</evidence>
<dbReference type="Proteomes" id="UP000235836">
    <property type="component" value="Unassembled WGS sequence"/>
</dbReference>
<proteinExistence type="predicted"/>
<dbReference type="InterPro" id="IPR010310">
    <property type="entry name" value="T7SS_ESAT-6-like"/>
</dbReference>
<feature type="compositionally biased region" description="Low complexity" evidence="1">
    <location>
        <begin position="10"/>
        <end position="20"/>
    </location>
</feature>
<organism evidence="2 3">
    <name type="scientific">Corynebacterium tuscaniense</name>
    <dbReference type="NCBI Taxonomy" id="302449"/>
    <lineage>
        <taxon>Bacteria</taxon>
        <taxon>Bacillati</taxon>
        <taxon>Actinomycetota</taxon>
        <taxon>Actinomycetes</taxon>
        <taxon>Mycobacteriales</taxon>
        <taxon>Corynebacteriaceae</taxon>
        <taxon>Corynebacterium</taxon>
    </lineage>
</organism>
<gene>
    <name evidence="2" type="ORF">CJ203_09375</name>
</gene>
<dbReference type="NCBIfam" id="TIGR03930">
    <property type="entry name" value="WXG100_ESAT6"/>
    <property type="match status" value="1"/>
</dbReference>
<reference evidence="2 3" key="1">
    <citation type="submission" date="2017-09" db="EMBL/GenBank/DDBJ databases">
        <title>Bacterial strain isolated from the female urinary microbiota.</title>
        <authorList>
            <person name="Thomas-White K."/>
            <person name="Kumar N."/>
            <person name="Forster S."/>
            <person name="Putonti C."/>
            <person name="Lawley T."/>
            <person name="Wolfe A.J."/>
        </authorList>
    </citation>
    <scope>NUCLEOTIDE SEQUENCE [LARGE SCALE GENOMIC DNA]</scope>
    <source>
        <strain evidence="2 3">UMB0792</strain>
    </source>
</reference>
<evidence type="ECO:0000313" key="3">
    <source>
        <dbReference type="Proteomes" id="UP000235836"/>
    </source>
</evidence>
<dbReference type="RefSeq" id="WP_102724387.1">
    <property type="nucleotide sequence ID" value="NZ_PNHG01000017.1"/>
</dbReference>
<keyword evidence="3" id="KW-1185">Reference proteome</keyword>
<evidence type="ECO:0000256" key="1">
    <source>
        <dbReference type="SAM" id="MobiDB-lite"/>
    </source>
</evidence>
<dbReference type="Gene3D" id="1.10.287.1060">
    <property type="entry name" value="ESAT-6-like"/>
    <property type="match status" value="1"/>
</dbReference>
<dbReference type="AlphaFoldDB" id="A0A2N6T343"/>